<feature type="compositionally biased region" description="Gly residues" evidence="1">
    <location>
        <begin position="13"/>
        <end position="24"/>
    </location>
</feature>
<evidence type="ECO:0000313" key="3">
    <source>
        <dbReference type="Proteomes" id="UP000010931"/>
    </source>
</evidence>
<feature type="region of interest" description="Disordered" evidence="1">
    <location>
        <begin position="13"/>
        <end position="32"/>
    </location>
</feature>
<keyword evidence="3" id="KW-1185">Reference proteome</keyword>
<gene>
    <name evidence="2" type="ORF">STRTUCAR8_04740</name>
</gene>
<dbReference type="Proteomes" id="UP000010931">
    <property type="component" value="Unassembled WGS sequence"/>
</dbReference>
<comment type="caution">
    <text evidence="2">The sequence shown here is derived from an EMBL/GenBank/DDBJ whole genome shotgun (WGS) entry which is preliminary data.</text>
</comment>
<evidence type="ECO:0000313" key="2">
    <source>
        <dbReference type="EMBL" id="ELP62306.1"/>
    </source>
</evidence>
<protein>
    <submittedName>
        <fullName evidence="2">Uncharacterized protein</fullName>
    </submittedName>
</protein>
<accession>L7EUB2</accession>
<sequence length="52" mass="5258">MLLEVHVQPLATGGTGVLRGGGDEGGADPLGSTSLLRKAVAEQVTLMDDRAP</sequence>
<name>L7EUB2_STRT8</name>
<dbReference type="AlphaFoldDB" id="L7EUB2"/>
<evidence type="ECO:0000256" key="1">
    <source>
        <dbReference type="SAM" id="MobiDB-lite"/>
    </source>
</evidence>
<organism evidence="2 3">
    <name type="scientific">Streptomyces turgidiscabies (strain Car8)</name>
    <dbReference type="NCBI Taxonomy" id="698760"/>
    <lineage>
        <taxon>Bacteria</taxon>
        <taxon>Bacillati</taxon>
        <taxon>Actinomycetota</taxon>
        <taxon>Actinomycetes</taxon>
        <taxon>Kitasatosporales</taxon>
        <taxon>Streptomycetaceae</taxon>
        <taxon>Streptomyces</taxon>
    </lineage>
</organism>
<proteinExistence type="predicted"/>
<reference evidence="2 3" key="1">
    <citation type="journal article" date="2011" name="Plasmid">
        <title>Streptomyces turgidiscabies Car8 contains a modular pathogenicity island that shares virulence genes with other actinobacterial plant pathogens.</title>
        <authorList>
            <person name="Huguet-Tapia J.C."/>
            <person name="Badger J.H."/>
            <person name="Loria R."/>
            <person name="Pettis G.S."/>
        </authorList>
    </citation>
    <scope>NUCLEOTIDE SEQUENCE [LARGE SCALE GENOMIC DNA]</scope>
    <source>
        <strain evidence="2 3">Car8</strain>
    </source>
</reference>
<dbReference type="EMBL" id="AEJB01000623">
    <property type="protein sequence ID" value="ELP62306.1"/>
    <property type="molecule type" value="Genomic_DNA"/>
</dbReference>